<keyword evidence="3 5" id="KW-1133">Transmembrane helix</keyword>
<name>A0A9X6X4P6_BACCE</name>
<evidence type="ECO:0000256" key="1">
    <source>
        <dbReference type="ARBA" id="ARBA00004141"/>
    </source>
</evidence>
<gene>
    <name evidence="7" type="ORF">COI98_00875</name>
</gene>
<evidence type="ECO:0000256" key="4">
    <source>
        <dbReference type="ARBA" id="ARBA00023136"/>
    </source>
</evidence>
<evidence type="ECO:0000256" key="3">
    <source>
        <dbReference type="ARBA" id="ARBA00022989"/>
    </source>
</evidence>
<evidence type="ECO:0000313" key="7">
    <source>
        <dbReference type="EMBL" id="PFK27928.1"/>
    </source>
</evidence>
<feature type="transmembrane region" description="Helical" evidence="5">
    <location>
        <begin position="16"/>
        <end position="36"/>
    </location>
</feature>
<feature type="transmembrane region" description="Helical" evidence="5">
    <location>
        <begin position="384"/>
        <end position="402"/>
    </location>
</feature>
<feature type="transmembrane region" description="Helical" evidence="5">
    <location>
        <begin position="205"/>
        <end position="230"/>
    </location>
</feature>
<dbReference type="Pfam" id="PF00324">
    <property type="entry name" value="AA_permease"/>
    <property type="match status" value="1"/>
</dbReference>
<dbReference type="Proteomes" id="UP000224413">
    <property type="component" value="Unassembled WGS sequence"/>
</dbReference>
<dbReference type="InterPro" id="IPR004841">
    <property type="entry name" value="AA-permease/SLC12A_dom"/>
</dbReference>
<accession>A0A9X6X4P6</accession>
<evidence type="ECO:0000313" key="8">
    <source>
        <dbReference type="Proteomes" id="UP000224413"/>
    </source>
</evidence>
<feature type="transmembrane region" description="Helical" evidence="5">
    <location>
        <begin position="356"/>
        <end position="378"/>
    </location>
</feature>
<protein>
    <submittedName>
        <fullName evidence="7">Putrescine importer PuuP</fullName>
    </submittedName>
</protein>
<feature type="transmembrane region" description="Helical" evidence="5">
    <location>
        <begin position="299"/>
        <end position="321"/>
    </location>
</feature>
<organism evidence="7 8">
    <name type="scientific">Bacillus cereus</name>
    <dbReference type="NCBI Taxonomy" id="1396"/>
    <lineage>
        <taxon>Bacteria</taxon>
        <taxon>Bacillati</taxon>
        <taxon>Bacillota</taxon>
        <taxon>Bacilli</taxon>
        <taxon>Bacillales</taxon>
        <taxon>Bacillaceae</taxon>
        <taxon>Bacillus</taxon>
        <taxon>Bacillus cereus group</taxon>
    </lineage>
</organism>
<evidence type="ECO:0000259" key="6">
    <source>
        <dbReference type="Pfam" id="PF00324"/>
    </source>
</evidence>
<reference evidence="7 8" key="1">
    <citation type="submission" date="2017-09" db="EMBL/GenBank/DDBJ databases">
        <title>Large-scale bioinformatics analysis of Bacillus genomes uncovers conserved roles of natural products in bacterial physiology.</title>
        <authorList>
            <consortium name="Agbiome Team Llc"/>
            <person name="Bleich R.M."/>
            <person name="Grubbs K.J."/>
            <person name="Santa Maria K.C."/>
            <person name="Allen S.E."/>
            <person name="Farag S."/>
            <person name="Shank E.A."/>
            <person name="Bowers A."/>
        </authorList>
    </citation>
    <scope>NUCLEOTIDE SEQUENCE [LARGE SCALE GENOMIC DNA]</scope>
    <source>
        <strain evidence="7 8">AFS083741</strain>
    </source>
</reference>
<keyword evidence="4 5" id="KW-0472">Membrane</keyword>
<proteinExistence type="predicted"/>
<feature type="transmembrane region" description="Helical" evidence="5">
    <location>
        <begin position="125"/>
        <end position="146"/>
    </location>
</feature>
<evidence type="ECO:0000256" key="5">
    <source>
        <dbReference type="SAM" id="Phobius"/>
    </source>
</evidence>
<feature type="transmembrane region" description="Helical" evidence="5">
    <location>
        <begin position="97"/>
        <end position="118"/>
    </location>
</feature>
<comment type="subcellular location">
    <subcellularLocation>
        <location evidence="1">Membrane</location>
        <topology evidence="1">Multi-pass membrane protein</topology>
    </subcellularLocation>
</comment>
<dbReference type="GO" id="GO:0055085">
    <property type="term" value="P:transmembrane transport"/>
    <property type="evidence" value="ECO:0007669"/>
    <property type="project" value="InterPro"/>
</dbReference>
<evidence type="ECO:0000256" key="2">
    <source>
        <dbReference type="ARBA" id="ARBA00022692"/>
    </source>
</evidence>
<dbReference type="GO" id="GO:0016020">
    <property type="term" value="C:membrane"/>
    <property type="evidence" value="ECO:0007669"/>
    <property type="project" value="UniProtKB-SubCell"/>
</dbReference>
<feature type="transmembrane region" description="Helical" evidence="5">
    <location>
        <begin position="166"/>
        <end position="184"/>
    </location>
</feature>
<comment type="caution">
    <text evidence="7">The sequence shown here is derived from an EMBL/GenBank/DDBJ whole genome shotgun (WGS) entry which is preliminary data.</text>
</comment>
<feature type="transmembrane region" description="Helical" evidence="5">
    <location>
        <begin position="64"/>
        <end position="91"/>
    </location>
</feature>
<dbReference type="Gene3D" id="1.20.1740.10">
    <property type="entry name" value="Amino acid/polyamine transporter I"/>
    <property type="match status" value="1"/>
</dbReference>
<feature type="domain" description="Amino acid permease/ SLC12A" evidence="6">
    <location>
        <begin position="20"/>
        <end position="393"/>
    </location>
</feature>
<dbReference type="InterPro" id="IPR050367">
    <property type="entry name" value="APC_superfamily"/>
</dbReference>
<sequence>MVFFNTYGIAANSSRGVLAGAYLLAFMAIFFTAISYGKMAKAYPNAGSAYTYTQKSMNSETGFMIGWIILLDYLLTPMITCLMSAIFLHAQFPHVPFWFWIVILNIGITFISYIGINISANISKIFVIAQILFIIVFAFLTIKSVLNGTGTGTLLAVEPFFKSDVSTSMLFAGASILCFSFLGFDSVTTLSEETINPKKTIPMAIFIMMLIMGLIYIGSSYLAQIVLPGYPSQNIDSAALVLIKMVGGNLFSSLFITVMLIGNFTSGVSSVTSVSRILYVMGRDSVLPKKIFGFIHPQFRTPTTSILFVSLISMLGIVMNLDTAITFINFGALIAFTFVNLSVIVHYYIRNDNRSLYGTIQYLISPLIGAGFIIWLWSYLNVNALILGISWMTIGFIYLLFLTKFFRKRIQKLHFDEVNHKQIPIENTTT</sequence>
<dbReference type="PANTHER" id="PTHR42770">
    <property type="entry name" value="AMINO ACID TRANSPORTER-RELATED"/>
    <property type="match status" value="1"/>
</dbReference>
<feature type="transmembrane region" description="Helical" evidence="5">
    <location>
        <begin position="327"/>
        <end position="349"/>
    </location>
</feature>
<feature type="transmembrane region" description="Helical" evidence="5">
    <location>
        <begin position="250"/>
        <end position="279"/>
    </location>
</feature>
<keyword evidence="2 5" id="KW-0812">Transmembrane</keyword>
<dbReference type="AlphaFoldDB" id="A0A9X6X4P6"/>
<dbReference type="PANTHER" id="PTHR42770:SF8">
    <property type="entry name" value="PUTRESCINE IMPORTER PUUP"/>
    <property type="match status" value="1"/>
</dbReference>
<dbReference type="PIRSF" id="PIRSF006060">
    <property type="entry name" value="AA_transporter"/>
    <property type="match status" value="1"/>
</dbReference>
<dbReference type="EMBL" id="NUWJ01000009">
    <property type="protein sequence ID" value="PFK27928.1"/>
    <property type="molecule type" value="Genomic_DNA"/>
</dbReference>